<dbReference type="AlphaFoldDB" id="A0A1T4Z5E5"/>
<keyword evidence="3" id="KW-0255">Endonuclease</keyword>
<dbReference type="PANTHER" id="PTHR43581:SF4">
    <property type="entry name" value="ATP_GTP PHOSPHATASE"/>
    <property type="match status" value="1"/>
</dbReference>
<organism evidence="3 4">
    <name type="scientific">Prosthecobacter debontii</name>
    <dbReference type="NCBI Taxonomy" id="48467"/>
    <lineage>
        <taxon>Bacteria</taxon>
        <taxon>Pseudomonadati</taxon>
        <taxon>Verrucomicrobiota</taxon>
        <taxon>Verrucomicrobiia</taxon>
        <taxon>Verrucomicrobiales</taxon>
        <taxon>Verrucomicrobiaceae</taxon>
        <taxon>Prosthecobacter</taxon>
    </lineage>
</organism>
<dbReference type="GO" id="GO:0005524">
    <property type="term" value="F:ATP binding"/>
    <property type="evidence" value="ECO:0007669"/>
    <property type="project" value="InterPro"/>
</dbReference>
<dbReference type="InterPro" id="IPR003959">
    <property type="entry name" value="ATPase_AAA_core"/>
</dbReference>
<keyword evidence="4" id="KW-1185">Reference proteome</keyword>
<proteinExistence type="predicted"/>
<reference evidence="4" key="1">
    <citation type="submission" date="2017-02" db="EMBL/GenBank/DDBJ databases">
        <authorList>
            <person name="Varghese N."/>
            <person name="Submissions S."/>
        </authorList>
    </citation>
    <scope>NUCLEOTIDE SEQUENCE [LARGE SCALE GENOMIC DNA]</scope>
    <source>
        <strain evidence="4">ATCC 700200</strain>
    </source>
</reference>
<dbReference type="Pfam" id="PF13304">
    <property type="entry name" value="AAA_21"/>
    <property type="match status" value="1"/>
</dbReference>
<dbReference type="PANTHER" id="PTHR43581">
    <property type="entry name" value="ATP/GTP PHOSPHATASE"/>
    <property type="match status" value="1"/>
</dbReference>
<dbReference type="InterPro" id="IPR051396">
    <property type="entry name" value="Bact_Antivir_Def_Nuclease"/>
</dbReference>
<dbReference type="STRING" id="48467.SAMN02745166_05020"/>
<evidence type="ECO:0000313" key="3">
    <source>
        <dbReference type="EMBL" id="SKB08781.1"/>
    </source>
</evidence>
<dbReference type="InterPro" id="IPR027417">
    <property type="entry name" value="P-loop_NTPase"/>
</dbReference>
<dbReference type="Pfam" id="PF20469">
    <property type="entry name" value="OLD-like_TOPRIM"/>
    <property type="match status" value="1"/>
</dbReference>
<feature type="domain" description="OLD protein-like TOPRIM" evidence="2">
    <location>
        <begin position="412"/>
        <end position="475"/>
    </location>
</feature>
<dbReference type="GO" id="GO:0016887">
    <property type="term" value="F:ATP hydrolysis activity"/>
    <property type="evidence" value="ECO:0007669"/>
    <property type="project" value="InterPro"/>
</dbReference>
<dbReference type="Gene3D" id="3.40.50.300">
    <property type="entry name" value="P-loop containing nucleotide triphosphate hydrolases"/>
    <property type="match status" value="1"/>
</dbReference>
<dbReference type="OrthoDB" id="308933at2"/>
<sequence length="662" mass="74220">MRITSLTIRNFQCFGPEPTTIELDNLTAFVGMNGVGKTAILQALVRLFGSPSERRLERKDFHLPFGKNASDVDSTELTIEARIDFAEGEEGIAEYFHQMAITDVGGDLFCRVRLTGTWEKSTAAEGDIEEKMIWIKSEEENPDENSISPMSNAQRSLVQVTYVPATRDPAKQLRQVSGSVLHKLMRAVEWKEETRQAVEEACESMRRALAAEIGVTSIQNSISTAWEKLYTLPVHSKVKLRAVTSEFGDLLKNIETVFEPGESGTAAGIERLSDGMKSLFYFCLIRAAFAIENGCRNGKEEGAGLIKDDLKLASLNIFVIEEPENHLSPHYLGRIIAELKEMSQQACAQVLVTSQSAGILKRVDPLNVRHVRLKKKSQTSVVHRITLPEGEDEADAYKFVKEAVQAYPELYFSTFVILGEGDSEEIVIPKLAAVCNLNLDLGFVSMIPLGGRHVHHFWRLLNDLKIPFVTLLDLDQERRGGGWRRIKSVCDQLLLYGVDRSKLLEVEDGVLEDSEYEDMPNWGGNIDSLNAWCKDLENFDVYFSAPLDLDFLMYSAFPEAYRATGEDGPRIPHDADKREERIKKAIIATLKAENSTGETYSEDEKKEFIWYSYLFLGRGKPGTHLKALNGLDDSEIASKIPPVLKRMIEKVVDSLDVTKPEA</sequence>
<accession>A0A1T4Z5E5</accession>
<dbReference type="GO" id="GO:0004519">
    <property type="term" value="F:endonuclease activity"/>
    <property type="evidence" value="ECO:0007669"/>
    <property type="project" value="UniProtKB-KW"/>
</dbReference>
<dbReference type="EMBL" id="FUYE01000030">
    <property type="protein sequence ID" value="SKB08781.1"/>
    <property type="molecule type" value="Genomic_DNA"/>
</dbReference>
<evidence type="ECO:0000313" key="4">
    <source>
        <dbReference type="Proteomes" id="UP000190774"/>
    </source>
</evidence>
<dbReference type="RefSeq" id="WP_078816128.1">
    <property type="nucleotide sequence ID" value="NZ_FUYE01000030.1"/>
</dbReference>
<name>A0A1T4Z5E5_9BACT</name>
<dbReference type="SUPFAM" id="SSF52540">
    <property type="entry name" value="P-loop containing nucleoside triphosphate hydrolases"/>
    <property type="match status" value="1"/>
</dbReference>
<evidence type="ECO:0000259" key="2">
    <source>
        <dbReference type="Pfam" id="PF20469"/>
    </source>
</evidence>
<evidence type="ECO:0000259" key="1">
    <source>
        <dbReference type="Pfam" id="PF13304"/>
    </source>
</evidence>
<feature type="domain" description="ATPase AAA-type core" evidence="1">
    <location>
        <begin position="26"/>
        <end position="360"/>
    </location>
</feature>
<keyword evidence="3" id="KW-0540">Nuclease</keyword>
<dbReference type="CDD" id="cd01026">
    <property type="entry name" value="TOPRIM_OLD"/>
    <property type="match status" value="1"/>
</dbReference>
<protein>
    <submittedName>
        <fullName evidence="3">Predicted ATP-dependent endonuclease of the OLD family, contains P-loop ATPase and TOPRIM domains</fullName>
    </submittedName>
</protein>
<dbReference type="InterPro" id="IPR034139">
    <property type="entry name" value="TOPRIM_OLD"/>
</dbReference>
<keyword evidence="3" id="KW-0378">Hydrolase</keyword>
<gene>
    <name evidence="3" type="ORF">SAMN02745166_05020</name>
</gene>
<dbReference type="Proteomes" id="UP000190774">
    <property type="component" value="Unassembled WGS sequence"/>
</dbReference>